<organism evidence="2 3">
    <name type="scientific">Shewanella xiamenensis</name>
    <dbReference type="NCBI Taxonomy" id="332186"/>
    <lineage>
        <taxon>Bacteria</taxon>
        <taxon>Pseudomonadati</taxon>
        <taxon>Pseudomonadota</taxon>
        <taxon>Gammaproteobacteria</taxon>
        <taxon>Alteromonadales</taxon>
        <taxon>Shewanellaceae</taxon>
        <taxon>Shewanella</taxon>
    </lineage>
</organism>
<keyword evidence="3" id="KW-1185">Reference proteome</keyword>
<protein>
    <recommendedName>
        <fullName evidence="1">Peptidase S24/S26A/S26B/S26C domain-containing protein</fullName>
    </recommendedName>
</protein>
<proteinExistence type="predicted"/>
<dbReference type="CDD" id="cd06529">
    <property type="entry name" value="S24_LexA-like"/>
    <property type="match status" value="1"/>
</dbReference>
<gene>
    <name evidence="2" type="ORF">ODY93_13650</name>
</gene>
<comment type="caution">
    <text evidence="2">The sequence shown here is derived from an EMBL/GenBank/DDBJ whole genome shotgun (WGS) entry which is preliminary data.</text>
</comment>
<name>A0ABT6UH66_9GAMM</name>
<dbReference type="Proteomes" id="UP001159075">
    <property type="component" value="Unassembled WGS sequence"/>
</dbReference>
<dbReference type="RefSeq" id="WP_282679590.1">
    <property type="nucleotide sequence ID" value="NZ_CP106875.1"/>
</dbReference>
<accession>A0ABT6UH66</accession>
<sequence length="242" mass="26549">MLKFLSLFASASITCFESNATDYAEDYLVLDDALIEHPSSTVVTRVFDQSMLSLEAFQRGIGVGDLLIVDGSLSVASGDLYLSADGSLKQFSKPDDYDGLQIEGCGVITRSIRLFAGPSLDIEFSSTYPSLKSTIHDLLIRSNRSSFISRVAGDSMEGEGIFDGSLIVIDRAHPFRDMSVIVANYNGLFVLKIADKSNRRLLSANVQHKPVHVLPHDTFSYEGTVLCAIRFHRPTKFASKVL</sequence>
<evidence type="ECO:0000259" key="1">
    <source>
        <dbReference type="Pfam" id="PF00717"/>
    </source>
</evidence>
<dbReference type="InterPro" id="IPR036286">
    <property type="entry name" value="LexA/Signal_pep-like_sf"/>
</dbReference>
<feature type="domain" description="Peptidase S24/S26A/S26B/S26C" evidence="1">
    <location>
        <begin position="134"/>
        <end position="225"/>
    </location>
</feature>
<dbReference type="Gene3D" id="2.10.109.10">
    <property type="entry name" value="Umud Fragment, subunit A"/>
    <property type="match status" value="2"/>
</dbReference>
<evidence type="ECO:0000313" key="2">
    <source>
        <dbReference type="EMBL" id="MDI5832619.1"/>
    </source>
</evidence>
<reference evidence="2 3" key="1">
    <citation type="submission" date="2022-09" db="EMBL/GenBank/DDBJ databases">
        <title>The outer-membrane cytochrome OmcA is essential for infection of Shewanella oneidensis by a zebrafish-associated bacteriophage.</title>
        <authorList>
            <person name="Grenfell A.W."/>
            <person name="Intile P."/>
            <person name="Mcfarlane J."/>
            <person name="Leung D."/>
            <person name="Abdalla K."/>
            <person name="Wold M."/>
            <person name="Kees E."/>
            <person name="Gralnick J."/>
        </authorList>
    </citation>
    <scope>NUCLEOTIDE SEQUENCE [LARGE SCALE GENOMIC DNA]</scope>
    <source>
        <strain evidence="2 3">NF-5</strain>
    </source>
</reference>
<dbReference type="EMBL" id="JAOTLW010000013">
    <property type="protein sequence ID" value="MDI5832619.1"/>
    <property type="molecule type" value="Genomic_DNA"/>
</dbReference>
<dbReference type="InterPro" id="IPR015927">
    <property type="entry name" value="Peptidase_S24_S26A/B/C"/>
</dbReference>
<feature type="domain" description="Peptidase S24/S26A/S26B/S26C" evidence="1">
    <location>
        <begin position="16"/>
        <end position="82"/>
    </location>
</feature>
<dbReference type="InterPro" id="IPR039418">
    <property type="entry name" value="LexA-like"/>
</dbReference>
<evidence type="ECO:0000313" key="3">
    <source>
        <dbReference type="Proteomes" id="UP001159075"/>
    </source>
</evidence>
<dbReference type="SUPFAM" id="SSF51306">
    <property type="entry name" value="LexA/Signal peptidase"/>
    <property type="match status" value="2"/>
</dbReference>
<dbReference type="Pfam" id="PF00717">
    <property type="entry name" value="Peptidase_S24"/>
    <property type="match status" value="2"/>
</dbReference>